<evidence type="ECO:0000313" key="1">
    <source>
        <dbReference type="EMBL" id="RCJ03158.1"/>
    </source>
</evidence>
<name>A0A367P5Q7_CUPNE</name>
<protein>
    <submittedName>
        <fullName evidence="1">Transposase</fullName>
    </submittedName>
</protein>
<sequence length="104" mass="11473">KYLVLGGLSFPYDELALRWALREGKPLSWLIHKDHKDHKGYRLMVSFARPAAPISTLSAKFGAIGIDFNADHLAVTETDPGGNMIQSWRVELPLEGKGTGQRAA</sequence>
<feature type="non-terminal residue" evidence="1">
    <location>
        <position position="104"/>
    </location>
</feature>
<gene>
    <name evidence="1" type="ORF">DDK22_38900</name>
</gene>
<evidence type="ECO:0000313" key="2">
    <source>
        <dbReference type="Proteomes" id="UP000253501"/>
    </source>
</evidence>
<dbReference type="AlphaFoldDB" id="A0A367P5Q7"/>
<feature type="non-terminal residue" evidence="1">
    <location>
        <position position="1"/>
    </location>
</feature>
<dbReference type="EMBL" id="QDHA01000247">
    <property type="protein sequence ID" value="RCJ03158.1"/>
    <property type="molecule type" value="Genomic_DNA"/>
</dbReference>
<accession>A0A367P5Q7</accession>
<organism evidence="1 2">
    <name type="scientific">Cupriavidus necator</name>
    <name type="common">Alcaligenes eutrophus</name>
    <name type="synonym">Ralstonia eutropha</name>
    <dbReference type="NCBI Taxonomy" id="106590"/>
    <lineage>
        <taxon>Bacteria</taxon>
        <taxon>Pseudomonadati</taxon>
        <taxon>Pseudomonadota</taxon>
        <taxon>Betaproteobacteria</taxon>
        <taxon>Burkholderiales</taxon>
        <taxon>Burkholderiaceae</taxon>
        <taxon>Cupriavidus</taxon>
    </lineage>
</organism>
<comment type="caution">
    <text evidence="1">The sequence shown here is derived from an EMBL/GenBank/DDBJ whole genome shotgun (WGS) entry which is preliminary data.</text>
</comment>
<proteinExistence type="predicted"/>
<reference evidence="1 2" key="1">
    <citation type="submission" date="2018-04" db="EMBL/GenBank/DDBJ databases">
        <title>Cupriavidus necator CR12 genome sequencing and assembly.</title>
        <authorList>
            <person name="Ben Fekih I."/>
            <person name="Mazhar H.S."/>
            <person name="Bello S.K."/>
            <person name="Rensing C."/>
        </authorList>
    </citation>
    <scope>NUCLEOTIDE SEQUENCE [LARGE SCALE GENOMIC DNA]</scope>
    <source>
        <strain evidence="1 2">CR12</strain>
    </source>
</reference>
<dbReference type="Proteomes" id="UP000253501">
    <property type="component" value="Unassembled WGS sequence"/>
</dbReference>